<accession>A0ABU2TFS6</accession>
<dbReference type="InterPro" id="IPR014729">
    <property type="entry name" value="Rossmann-like_a/b/a_fold"/>
</dbReference>
<evidence type="ECO:0000256" key="3">
    <source>
        <dbReference type="ARBA" id="ARBA00022598"/>
    </source>
</evidence>
<dbReference type="GO" id="GO:0016874">
    <property type="term" value="F:ligase activity"/>
    <property type="evidence" value="ECO:0007669"/>
    <property type="project" value="UniProtKB-KW"/>
</dbReference>
<evidence type="ECO:0000256" key="4">
    <source>
        <dbReference type="ARBA" id="ARBA00022741"/>
    </source>
</evidence>
<dbReference type="EMBL" id="JAVRFE010000050">
    <property type="protein sequence ID" value="MDT0459730.1"/>
    <property type="molecule type" value="Genomic_DNA"/>
</dbReference>
<keyword evidence="8" id="KW-1185">Reference proteome</keyword>
<dbReference type="Pfam" id="PF01406">
    <property type="entry name" value="tRNA-synt_1e"/>
    <property type="match status" value="1"/>
</dbReference>
<evidence type="ECO:0000256" key="2">
    <source>
        <dbReference type="ARBA" id="ARBA00022490"/>
    </source>
</evidence>
<comment type="subunit">
    <text evidence="1">Monomer.</text>
</comment>
<evidence type="ECO:0000256" key="1">
    <source>
        <dbReference type="ARBA" id="ARBA00011245"/>
    </source>
</evidence>
<dbReference type="PANTHER" id="PTHR10890:SF30">
    <property type="entry name" value="CYSTEINE--TRNA LIGASE"/>
    <property type="match status" value="1"/>
</dbReference>
<dbReference type="InterPro" id="IPR032678">
    <property type="entry name" value="tRNA-synt_1_cat_dom"/>
</dbReference>
<dbReference type="PANTHER" id="PTHR10890">
    <property type="entry name" value="CYSTEINYL-TRNA SYNTHETASE"/>
    <property type="match status" value="1"/>
</dbReference>
<feature type="non-terminal residue" evidence="7">
    <location>
        <position position="153"/>
    </location>
</feature>
<gene>
    <name evidence="7" type="ORF">RM550_29115</name>
</gene>
<evidence type="ECO:0000256" key="5">
    <source>
        <dbReference type="ARBA" id="ARBA00022840"/>
    </source>
</evidence>
<dbReference type="Gene3D" id="3.40.50.620">
    <property type="entry name" value="HUPs"/>
    <property type="match status" value="1"/>
</dbReference>
<evidence type="ECO:0000259" key="6">
    <source>
        <dbReference type="Pfam" id="PF01406"/>
    </source>
</evidence>
<name>A0ABU2TFS6_9ACTN</name>
<keyword evidence="5" id="KW-0067">ATP-binding</keyword>
<organism evidence="7 8">
    <name type="scientific">Streptomyces mooreae</name>
    <dbReference type="NCBI Taxonomy" id="3075523"/>
    <lineage>
        <taxon>Bacteria</taxon>
        <taxon>Bacillati</taxon>
        <taxon>Actinomycetota</taxon>
        <taxon>Actinomycetes</taxon>
        <taxon>Kitasatosporales</taxon>
        <taxon>Streptomycetaceae</taxon>
        <taxon>Streptomyces</taxon>
    </lineage>
</organism>
<keyword evidence="3 7" id="KW-0436">Ligase</keyword>
<evidence type="ECO:0000313" key="7">
    <source>
        <dbReference type="EMBL" id="MDT0459730.1"/>
    </source>
</evidence>
<keyword evidence="4" id="KW-0547">Nucleotide-binding</keyword>
<protein>
    <submittedName>
        <fullName evidence="7">Class I tRNA ligase family protein</fullName>
    </submittedName>
</protein>
<proteinExistence type="predicted"/>
<dbReference type="SUPFAM" id="SSF52374">
    <property type="entry name" value="Nucleotidylyl transferase"/>
    <property type="match status" value="1"/>
</dbReference>
<dbReference type="RefSeq" id="WP_311626740.1">
    <property type="nucleotide sequence ID" value="NZ_JAVRFE010000050.1"/>
</dbReference>
<dbReference type="Proteomes" id="UP001180551">
    <property type="component" value="Unassembled WGS sequence"/>
</dbReference>
<keyword evidence="2" id="KW-0963">Cytoplasm</keyword>
<feature type="domain" description="tRNA synthetases class I catalytic" evidence="6">
    <location>
        <begin position="16"/>
        <end position="152"/>
    </location>
</feature>
<evidence type="ECO:0000313" key="8">
    <source>
        <dbReference type="Proteomes" id="UP001180551"/>
    </source>
</evidence>
<sequence>MTIRLYDTSARQIRDFTPLTPGCVSIYLCGATVQAAPHIGHIRSGLNFDIMRRWFEHRGYDVTFVRNVTDIDDKIINKSAEQGRPWWSVGYENEVAFNTAYDALGCLRPTCEPRATGHIPEMIEMMRGLIERGHAYAADGNVYFDVRSFPDYL</sequence>
<comment type="caution">
    <text evidence="7">The sequence shown here is derived from an EMBL/GenBank/DDBJ whole genome shotgun (WGS) entry which is preliminary data.</text>
</comment>
<dbReference type="InterPro" id="IPR024909">
    <property type="entry name" value="Cys-tRNA/MSH_ligase"/>
</dbReference>
<reference evidence="7" key="1">
    <citation type="submission" date="2024-05" db="EMBL/GenBank/DDBJ databases">
        <title>30 novel species of actinomycetes from the DSMZ collection.</title>
        <authorList>
            <person name="Nouioui I."/>
        </authorList>
    </citation>
    <scope>NUCLEOTIDE SEQUENCE</scope>
    <source>
        <strain evidence="7">DSM 41527</strain>
    </source>
</reference>